<dbReference type="Pfam" id="PF17973">
    <property type="entry name" value="bMG10"/>
    <property type="match status" value="1"/>
</dbReference>
<evidence type="ECO:0000313" key="4">
    <source>
        <dbReference type="Proteomes" id="UP000287394"/>
    </source>
</evidence>
<dbReference type="SUPFAM" id="SSF49452">
    <property type="entry name" value="Starch-binding domain-like"/>
    <property type="match status" value="1"/>
</dbReference>
<dbReference type="Pfam" id="PF01835">
    <property type="entry name" value="MG2"/>
    <property type="match status" value="1"/>
</dbReference>
<dbReference type="GO" id="GO:0030246">
    <property type="term" value="F:carbohydrate binding"/>
    <property type="evidence" value="ECO:0007669"/>
    <property type="project" value="InterPro"/>
</dbReference>
<evidence type="ECO:0000256" key="2">
    <source>
        <dbReference type="SAM" id="MobiDB-lite"/>
    </source>
</evidence>
<dbReference type="SMART" id="SM01360">
    <property type="entry name" value="A2M"/>
    <property type="match status" value="1"/>
</dbReference>
<reference evidence="3 4" key="1">
    <citation type="journal article" date="2019" name="Int. J. Syst. Evol. Microbiol.">
        <title>Capsulimonas corticalis gen. nov., sp. nov., an aerobic capsulated bacterium, of a novel bacterial order, Capsulimonadales ord. nov., of the class Armatimonadia of the phylum Armatimonadetes.</title>
        <authorList>
            <person name="Li J."/>
            <person name="Kudo C."/>
            <person name="Tonouchi A."/>
        </authorList>
    </citation>
    <scope>NUCLEOTIDE SEQUENCE [LARGE SCALE GENOMIC DNA]</scope>
    <source>
        <strain evidence="3 4">AX-7</strain>
    </source>
</reference>
<dbReference type="Pfam" id="PF07703">
    <property type="entry name" value="A2M_BRD"/>
    <property type="match status" value="1"/>
</dbReference>
<dbReference type="InterPro" id="IPR041246">
    <property type="entry name" value="Bact_MG10"/>
</dbReference>
<dbReference type="Gene3D" id="2.20.130.20">
    <property type="match status" value="1"/>
</dbReference>
<evidence type="ECO:0000256" key="1">
    <source>
        <dbReference type="ARBA" id="ARBA00010556"/>
    </source>
</evidence>
<accession>A0A402CR24</accession>
<dbReference type="PANTHER" id="PTHR40094">
    <property type="entry name" value="ALPHA-2-MACROGLOBULIN HOMOLOG"/>
    <property type="match status" value="1"/>
</dbReference>
<dbReference type="EMBL" id="AP025739">
    <property type="protein sequence ID" value="BDI34459.1"/>
    <property type="molecule type" value="Genomic_DNA"/>
</dbReference>
<dbReference type="Proteomes" id="UP000287394">
    <property type="component" value="Chromosome"/>
</dbReference>
<dbReference type="InterPro" id="IPR051802">
    <property type="entry name" value="YfhM-like"/>
</dbReference>
<keyword evidence="4" id="KW-1185">Reference proteome</keyword>
<dbReference type="InterPro" id="IPR011625">
    <property type="entry name" value="A2M_N_BRD"/>
</dbReference>
<dbReference type="Gene3D" id="1.50.10.20">
    <property type="match status" value="1"/>
</dbReference>
<evidence type="ECO:0000313" key="3">
    <source>
        <dbReference type="EMBL" id="BDI34459.1"/>
    </source>
</evidence>
<dbReference type="Gene3D" id="2.60.40.1930">
    <property type="match status" value="1"/>
</dbReference>
<dbReference type="Pfam" id="PF13620">
    <property type="entry name" value="CarboxypepD_reg"/>
    <property type="match status" value="1"/>
</dbReference>
<dbReference type="RefSeq" id="WP_119319821.1">
    <property type="nucleotide sequence ID" value="NZ_AP025739.1"/>
</dbReference>
<feature type="compositionally biased region" description="Low complexity" evidence="2">
    <location>
        <begin position="100"/>
        <end position="115"/>
    </location>
</feature>
<dbReference type="PANTHER" id="PTHR40094:SF1">
    <property type="entry name" value="UBIQUITIN DOMAIN-CONTAINING PROTEIN"/>
    <property type="match status" value="1"/>
</dbReference>
<dbReference type="KEGG" id="ccot:CCAX7_65100"/>
<dbReference type="OrthoDB" id="9767116at2"/>
<dbReference type="Gene3D" id="2.60.40.1120">
    <property type="entry name" value="Carboxypeptidase-like, regulatory domain"/>
    <property type="match status" value="1"/>
</dbReference>
<dbReference type="InterPro" id="IPR001599">
    <property type="entry name" value="Macroglobln_a2"/>
</dbReference>
<feature type="region of interest" description="Disordered" evidence="2">
    <location>
        <begin position="372"/>
        <end position="391"/>
    </location>
</feature>
<dbReference type="Pfam" id="PF00207">
    <property type="entry name" value="A2M"/>
    <property type="match status" value="1"/>
</dbReference>
<gene>
    <name evidence="3" type="ORF">CCAX7_65100</name>
</gene>
<dbReference type="InterPro" id="IPR013784">
    <property type="entry name" value="Carb-bd-like_fold"/>
</dbReference>
<dbReference type="InterPro" id="IPR008930">
    <property type="entry name" value="Terpenoid_cyclase/PrenylTrfase"/>
</dbReference>
<name>A0A402CR24_9BACT</name>
<proteinExistence type="inferred from homology"/>
<dbReference type="InterPro" id="IPR002890">
    <property type="entry name" value="MG2"/>
</dbReference>
<dbReference type="SUPFAM" id="SSF48239">
    <property type="entry name" value="Terpenoid cyclases/Protein prenyltransferases"/>
    <property type="match status" value="1"/>
</dbReference>
<dbReference type="SMART" id="SM01359">
    <property type="entry name" value="A2M_N_2"/>
    <property type="match status" value="1"/>
</dbReference>
<dbReference type="GO" id="GO:0004866">
    <property type="term" value="F:endopeptidase inhibitor activity"/>
    <property type="evidence" value="ECO:0007669"/>
    <property type="project" value="InterPro"/>
</dbReference>
<sequence>MAIVFSRNRWASSGTRVGAAAALLAAGGLFAAMLSAGPHTGTVTGTCREKESGALIPKARVWLEKVDSANSSDSDDSDTRGEVIVGALGRREAPYGWSQGAAADGDAGDASGSSDLSTHSDGNGGFTLAHVPAGEYKVHASSDGSEDAETPVTVADEDVTRVSVDLPHATPELSFSSTISTWTNAEDIALGLRGQIRDHNVTMTLDRVDLSGVLARRPRMLIGPQGADVEAKNTWPGEFTRVRQWSQEVAARKRGYFYEQLRLGVLPAGMYRLTVANSETQGVNWIVSTHVALIRKSYHGKALAYVSDITSGLPVAGTAVTLYEDNGLEAPVTRDRAATDANGLCHLSGAGATAESRGILVARDGDSVAPVSMELNSPGESGEQPEGDSGGAAYSAGAMRSFVYTERPIYRPGQTVYFKGIVRWFGGAAGAKDASVTPDADFHIPQNQTVRVDIHDAQDTLISHQELSTNELGSWNGKVEIGAEALTGEYSLHVEIGGQTTETTFVVAAYRKPEYRVKITFSKPRYVRGDTIDATVTAAYYHGAPVTSATVQYYVYKAAEPAASRGLQAYRLPEGDDSSSQSGEPTINGKIRLDDRGQAHIRVPTQTGDVDEGDQNYNINAIVTDESERTVTAEESITVGQGEFSLTLAPSLYACAPRTPVTVILSARGPSAAPVAGQPLAVKTYYESWVSGKRRTKDERASQLTTDAQGDATLPLSADQSGLLVTHVETRDKRGNAITAETSVWVAGENDDVSVQYPEMGVVLDRAKYKVGDTAHVLINTQDPGPTALVTVEGATLYESWTVPLRRRSTALDIPVSALYAPGVTVSVCCLQDKELRSGSAQLTIEDPRRALRVQVTGDRALYHPGDAATLTVHTTDDAGRSQPGEVSVGVVDSSIYALTEGSDETILSALQPEQGNSVSTDYSCAPLYLGDVDKGAMQNVKLRSKFPDTAFWEPDVRTDASGTATVHFTFPDNLTTWRVTCIGHTAETAVGEGTCELVVSKDLLVRLEAPAFLIAGDRSTLLAVVNNNTASPAVTQVMISASGLQLGAPSRQTITVPAHGAARAEWPVTSPAVQTITLKAAAVSGNLSDGVQQTLDVQPHAAQQSTWQAGSLLRQVEKTVTLDPKALPEDTTLRIHLSPTVSGSLLPASDYLDAYPYGSAEDTSSILVGDAVLLKASQGAAPALPLSAERRAALTEGARRALLRLYRFQKDEGAWGWWETSKTDLNTTSYALWSMQLAQDAGVEVKASALDAAVKATASLGRDFRAEPTDLAFLQSPSGVAFAALTLARAGSVTEADADLALLQKRWTQRPETRTYPDLAVAALALNRLGNKTEAAKLMNELWAGRTRLGALTAWTYQPHPSSAGSAQNPPDAVTTVWAMLAAQEITPSDTRLDAVARWLMANRTGDHWECPKTTAETIGALTAYLAQSHEMQPDFTATLQLNGKPLRQLRFTPPSVDQPDQIIELSGAQMQPGDNKVALIKEGTGRLYYSLELRQQIAQPNPQPAPGFWRRVCDRVLRPEKALQQPSPSGFRVKRVLLRTTSRRNFLWEDTVPTPDVNYRRDDTLLVRLIIDSTRAGSHLTIEEPIPAGCTISEVSGDQNESWDNWWDYTDVRDNRIVFFIGSLTRGRHEIDYHLRAAAPGRYDVMPTLLTGTFDPTLRALGNSSRIEVGE</sequence>
<feature type="region of interest" description="Disordered" evidence="2">
    <location>
        <begin position="96"/>
        <end position="128"/>
    </location>
</feature>
<organism evidence="3 4">
    <name type="scientific">Capsulimonas corticalis</name>
    <dbReference type="NCBI Taxonomy" id="2219043"/>
    <lineage>
        <taxon>Bacteria</taxon>
        <taxon>Bacillati</taxon>
        <taxon>Armatimonadota</taxon>
        <taxon>Armatimonadia</taxon>
        <taxon>Capsulimonadales</taxon>
        <taxon>Capsulimonadaceae</taxon>
        <taxon>Capsulimonas</taxon>
    </lineage>
</organism>
<protein>
    <submittedName>
        <fullName evidence="3">Uncharacterized protein</fullName>
    </submittedName>
</protein>
<comment type="similarity">
    <text evidence="1">Belongs to the protease inhibitor I39 (alpha-2-macroglobulin) family. Bacterial alpha-2-macroglobulin subfamily.</text>
</comment>